<dbReference type="PANTHER" id="PTHR11960:SF8">
    <property type="entry name" value="EUKARYOTIC TRANSLATION INITIATION FACTOR 4E1-RELATED"/>
    <property type="match status" value="1"/>
</dbReference>
<keyword evidence="12" id="KW-1185">Reference proteome</keyword>
<evidence type="ECO:0000256" key="1">
    <source>
        <dbReference type="ARBA" id="ARBA00009860"/>
    </source>
</evidence>
<dbReference type="EMBL" id="AFRT01000605">
    <property type="protein sequence ID" value="ELU43131.1"/>
    <property type="molecule type" value="Genomic_DNA"/>
</dbReference>
<evidence type="ECO:0000256" key="6">
    <source>
        <dbReference type="ARBA" id="ARBA00030245"/>
    </source>
</evidence>
<evidence type="ECO:0000256" key="5">
    <source>
        <dbReference type="ARBA" id="ARBA00022917"/>
    </source>
</evidence>
<keyword evidence="3" id="KW-0810">Translation regulation</keyword>
<name>L8WYF9_THACA</name>
<dbReference type="AlphaFoldDB" id="L8WYF9"/>
<reference evidence="11 12" key="1">
    <citation type="journal article" date="2013" name="Nat. Commun.">
        <title>The evolution and pathogenic mechanisms of the rice sheath blight pathogen.</title>
        <authorList>
            <person name="Zheng A."/>
            <person name="Lin R."/>
            <person name="Xu L."/>
            <person name="Qin P."/>
            <person name="Tang C."/>
            <person name="Ai P."/>
            <person name="Zhang D."/>
            <person name="Liu Y."/>
            <person name="Sun Z."/>
            <person name="Feng H."/>
            <person name="Wang Y."/>
            <person name="Chen Y."/>
            <person name="Liang X."/>
            <person name="Fu R."/>
            <person name="Li Q."/>
            <person name="Zhang J."/>
            <person name="Yu X."/>
            <person name="Xie Z."/>
            <person name="Ding L."/>
            <person name="Guan P."/>
            <person name="Tang J."/>
            <person name="Liang Y."/>
            <person name="Wang S."/>
            <person name="Deng Q."/>
            <person name="Li S."/>
            <person name="Zhu J."/>
            <person name="Wang L."/>
            <person name="Liu H."/>
            <person name="Li P."/>
        </authorList>
    </citation>
    <scope>NUCLEOTIDE SEQUENCE [LARGE SCALE GENOMIC DNA]</scope>
    <source>
        <strain evidence="12">AG-1 IA</strain>
    </source>
</reference>
<comment type="similarity">
    <text evidence="1 9">Belongs to the eukaryotic initiation factor 4E family.</text>
</comment>
<dbReference type="STRING" id="983506.L8WYF9"/>
<feature type="region of interest" description="Disordered" evidence="10">
    <location>
        <begin position="1"/>
        <end position="27"/>
    </location>
</feature>
<evidence type="ECO:0000313" key="11">
    <source>
        <dbReference type="EMBL" id="ELU43131.1"/>
    </source>
</evidence>
<dbReference type="InterPro" id="IPR023398">
    <property type="entry name" value="TIF_eIF4e-like"/>
</dbReference>
<dbReference type="GO" id="GO:0006417">
    <property type="term" value="P:regulation of translation"/>
    <property type="evidence" value="ECO:0007669"/>
    <property type="project" value="UniProtKB-KW"/>
</dbReference>
<evidence type="ECO:0000256" key="9">
    <source>
        <dbReference type="RuleBase" id="RU004374"/>
    </source>
</evidence>
<evidence type="ECO:0000256" key="3">
    <source>
        <dbReference type="ARBA" id="ARBA00022845"/>
    </source>
</evidence>
<evidence type="ECO:0000256" key="8">
    <source>
        <dbReference type="ARBA" id="ARBA00039255"/>
    </source>
</evidence>
<dbReference type="PANTHER" id="PTHR11960">
    <property type="entry name" value="EUKARYOTIC TRANSLATION INITIATION FACTOR 4E RELATED"/>
    <property type="match status" value="1"/>
</dbReference>
<dbReference type="Proteomes" id="UP000011668">
    <property type="component" value="Unassembled WGS sequence"/>
</dbReference>
<keyword evidence="4 9" id="KW-0694">RNA-binding</keyword>
<dbReference type="InterPro" id="IPR001040">
    <property type="entry name" value="TIF_eIF_4E"/>
</dbReference>
<evidence type="ECO:0000313" key="12">
    <source>
        <dbReference type="Proteomes" id="UP000011668"/>
    </source>
</evidence>
<organism evidence="11 12">
    <name type="scientific">Thanatephorus cucumeris (strain AG1-IA)</name>
    <name type="common">Rice sheath blight fungus</name>
    <name type="synonym">Rhizoctonia solani</name>
    <dbReference type="NCBI Taxonomy" id="983506"/>
    <lineage>
        <taxon>Eukaryota</taxon>
        <taxon>Fungi</taxon>
        <taxon>Dikarya</taxon>
        <taxon>Basidiomycota</taxon>
        <taxon>Agaricomycotina</taxon>
        <taxon>Agaricomycetes</taxon>
        <taxon>Cantharellales</taxon>
        <taxon>Ceratobasidiaceae</taxon>
        <taxon>Rhizoctonia</taxon>
        <taxon>Rhizoctonia solani AG-1</taxon>
    </lineage>
</organism>
<dbReference type="GO" id="GO:0000340">
    <property type="term" value="F:RNA 7-methylguanosine cap binding"/>
    <property type="evidence" value="ECO:0007669"/>
    <property type="project" value="TreeGrafter"/>
</dbReference>
<evidence type="ECO:0000256" key="2">
    <source>
        <dbReference type="ARBA" id="ARBA00022540"/>
    </source>
</evidence>
<comment type="caution">
    <text evidence="11">The sequence shown here is derived from an EMBL/GenBank/DDBJ whole genome shotgun (WGS) entry which is preliminary data.</text>
</comment>
<evidence type="ECO:0000256" key="7">
    <source>
        <dbReference type="ARBA" id="ARBA00032656"/>
    </source>
</evidence>
<feature type="region of interest" description="Disordered" evidence="10">
    <location>
        <begin position="141"/>
        <end position="161"/>
    </location>
</feature>
<sequence>MKPKSNVQRKSAKHRYIHSHDRGRSLGARGSARDIVGMEKFSTLSLKSLPIGIYTTSACEPSMSSTLPPAAQAASQAALKAAIEQTSQLEAGEIEEGQDVVLDPAKFDEMRTVFSDPQTFNVKHPLYSAWTLWFDSPNTKGKTLPQTPATSVPPTPGGVPPTPGALSWMDDIKRLIKFDSVEEFWGLYNNIIAPSKLPPKANYYLFKDDILPAWEDAANKDGGKWSVQLPKDKNRARIDEMWLYTMLAAIGETFDPALSKAADPNSTTPPPTSLITGVIVSSRPQFYRVSIWTRLAPGLGGTPSNQYETEEAIKQRIEHIGRHFKTEVLGFHESAKIGGPLATEVEFASHKDSEKKGSKGKKWVI</sequence>
<dbReference type="GO" id="GO:0003743">
    <property type="term" value="F:translation initiation factor activity"/>
    <property type="evidence" value="ECO:0007669"/>
    <property type="project" value="UniProtKB-KW"/>
</dbReference>
<protein>
    <recommendedName>
        <fullName evidence="8">Eukaryotic translation initiation factor 4E</fullName>
    </recommendedName>
    <alternativeName>
        <fullName evidence="7">eIF-4F 25 kDa subunit</fullName>
    </alternativeName>
    <alternativeName>
        <fullName evidence="6">mRNA cap-binding protein</fullName>
    </alternativeName>
</protein>
<keyword evidence="5 9" id="KW-0648">Protein biosynthesis</keyword>
<dbReference type="Pfam" id="PF01652">
    <property type="entry name" value="IF4E"/>
    <property type="match status" value="1"/>
</dbReference>
<dbReference type="OMA" id="MSARANF"/>
<proteinExistence type="inferred from homology"/>
<evidence type="ECO:0000256" key="4">
    <source>
        <dbReference type="ARBA" id="ARBA00022884"/>
    </source>
</evidence>
<evidence type="ECO:0000256" key="10">
    <source>
        <dbReference type="SAM" id="MobiDB-lite"/>
    </source>
</evidence>
<accession>L8WYF9</accession>
<keyword evidence="2 9" id="KW-0396">Initiation factor</keyword>
<dbReference type="FunFam" id="3.30.760.10:FF:000011">
    <property type="entry name" value="Eukaryotic translation initiation factor 4E"/>
    <property type="match status" value="1"/>
</dbReference>
<feature type="compositionally biased region" description="Pro residues" evidence="10">
    <location>
        <begin position="151"/>
        <end position="161"/>
    </location>
</feature>
<dbReference type="HOGENOM" id="CLU_043552_2_0_1"/>
<dbReference type="SUPFAM" id="SSF55418">
    <property type="entry name" value="eIF4e-like"/>
    <property type="match status" value="1"/>
</dbReference>
<dbReference type="GO" id="GO:0016281">
    <property type="term" value="C:eukaryotic translation initiation factor 4F complex"/>
    <property type="evidence" value="ECO:0007669"/>
    <property type="project" value="TreeGrafter"/>
</dbReference>
<gene>
    <name evidence="11" type="ORF">AG1IA_02852</name>
</gene>
<dbReference type="Gene3D" id="3.30.760.10">
    <property type="entry name" value="RNA Cap, Translation Initiation Factor Eif4e"/>
    <property type="match status" value="1"/>
</dbReference>
<dbReference type="OrthoDB" id="590761at2759"/>